<dbReference type="PANTHER" id="PTHR43711:SF1">
    <property type="entry name" value="HISTIDINE KINASE 1"/>
    <property type="match status" value="1"/>
</dbReference>
<protein>
    <recommendedName>
        <fullName evidence="2">histidine kinase</fullName>
        <ecNumber evidence="2">2.7.13.3</ecNumber>
    </recommendedName>
</protein>
<dbReference type="AlphaFoldDB" id="A0A401ZCX4"/>
<dbReference type="InterPro" id="IPR003661">
    <property type="entry name" value="HisK_dim/P_dom"/>
</dbReference>
<keyword evidence="4" id="KW-0808">Transferase</keyword>
<dbReference type="Gene3D" id="3.30.565.10">
    <property type="entry name" value="Histidine kinase-like ATPase, C-terminal domain"/>
    <property type="match status" value="1"/>
</dbReference>
<dbReference type="CDD" id="cd00082">
    <property type="entry name" value="HisKA"/>
    <property type="match status" value="1"/>
</dbReference>
<dbReference type="SUPFAM" id="SSF55874">
    <property type="entry name" value="ATPase domain of HSP90 chaperone/DNA topoisomerase II/histidine kinase"/>
    <property type="match status" value="1"/>
</dbReference>
<feature type="coiled-coil region" evidence="7">
    <location>
        <begin position="363"/>
        <end position="390"/>
    </location>
</feature>
<keyword evidence="10" id="KW-1185">Reference proteome</keyword>
<dbReference type="PROSITE" id="PS50109">
    <property type="entry name" value="HIS_KIN"/>
    <property type="match status" value="1"/>
</dbReference>
<comment type="catalytic activity">
    <reaction evidence="1">
        <text>ATP + protein L-histidine = ADP + protein N-phospho-L-histidine.</text>
        <dbReference type="EC" id="2.7.13.3"/>
    </reaction>
</comment>
<dbReference type="SMART" id="SM00387">
    <property type="entry name" value="HATPase_c"/>
    <property type="match status" value="1"/>
</dbReference>
<dbReference type="InterPro" id="IPR003594">
    <property type="entry name" value="HATPase_dom"/>
</dbReference>
<reference evidence="10" key="1">
    <citation type="submission" date="2018-12" db="EMBL/GenBank/DDBJ databases">
        <title>Tengunoibacter tsumagoiensis gen. nov., sp. nov., Dictyobacter kobayashii sp. nov., D. alpinus sp. nov., and D. joshuensis sp. nov. and description of Dictyobacteraceae fam. nov. within the order Ktedonobacterales isolated from Tengu-no-mugimeshi.</title>
        <authorList>
            <person name="Wang C.M."/>
            <person name="Zheng Y."/>
            <person name="Sakai Y."/>
            <person name="Toyoda A."/>
            <person name="Minakuchi Y."/>
            <person name="Abe K."/>
            <person name="Yokota A."/>
            <person name="Yabe S."/>
        </authorList>
    </citation>
    <scope>NUCLEOTIDE SEQUENCE [LARGE SCALE GENOMIC DNA]</scope>
    <source>
        <strain evidence="10">S-27</strain>
    </source>
</reference>
<keyword evidence="3" id="KW-0597">Phosphoprotein</keyword>
<dbReference type="GO" id="GO:0000155">
    <property type="term" value="F:phosphorelay sensor kinase activity"/>
    <property type="evidence" value="ECO:0007669"/>
    <property type="project" value="InterPro"/>
</dbReference>
<dbReference type="FunFam" id="3.30.565.10:FF:000006">
    <property type="entry name" value="Sensor histidine kinase WalK"/>
    <property type="match status" value="1"/>
</dbReference>
<keyword evidence="7" id="KW-0175">Coiled coil</keyword>
<evidence type="ECO:0000256" key="5">
    <source>
        <dbReference type="ARBA" id="ARBA00022777"/>
    </source>
</evidence>
<dbReference type="Pfam" id="PF02518">
    <property type="entry name" value="HATPase_c"/>
    <property type="match status" value="1"/>
</dbReference>
<evidence type="ECO:0000313" key="10">
    <source>
        <dbReference type="Proteomes" id="UP000287224"/>
    </source>
</evidence>
<evidence type="ECO:0000313" key="9">
    <source>
        <dbReference type="EMBL" id="GCE04692.1"/>
    </source>
</evidence>
<dbReference type="SMART" id="SM00065">
    <property type="entry name" value="GAF"/>
    <property type="match status" value="1"/>
</dbReference>
<evidence type="ECO:0000256" key="2">
    <source>
        <dbReference type="ARBA" id="ARBA00012438"/>
    </source>
</evidence>
<dbReference type="CDD" id="cd00075">
    <property type="entry name" value="HATPase"/>
    <property type="match status" value="1"/>
</dbReference>
<dbReference type="InterPro" id="IPR004358">
    <property type="entry name" value="Sig_transdc_His_kin-like_C"/>
</dbReference>
<dbReference type="SUPFAM" id="SSF55785">
    <property type="entry name" value="PYP-like sensor domain (PAS domain)"/>
    <property type="match status" value="1"/>
</dbReference>
<evidence type="ECO:0000256" key="7">
    <source>
        <dbReference type="SAM" id="Coils"/>
    </source>
</evidence>
<dbReference type="CDD" id="cd00130">
    <property type="entry name" value="PAS"/>
    <property type="match status" value="1"/>
</dbReference>
<sequence length="585" mass="66000">MPHIDATMIQISALFEGIPDGVIIEDVEGKIQRLNPAALALFELATEEECRDMPFQQFMDRYQPRDAELYPAYGAGSYTTMGQKQASSASRHSAILMLPSNSHVCVDITSTPLNDNQQRPLGVLHLFHDMSALYQSKLESQRANKAIFTLIKAISHIHDSIYTASPDEDVLQTPSMDAICQQLTDLISQLLKTQAVLLVSFKKTPERRLHYIAISGLPEQQVQIRKQANGHYPLSKFLPPEEITELERQQIVCVERTNQRSPFPITSTASTQFMWIPLVIQNQVAGVLIIGRVDPCTEEEMALVKAVATLTTLLTECVKLFARFKDPRMEGMVLKETNAIINEFLNLASHEFRTPLTVTMGNIQLALRRLEKLRREMAGQSEELSRGIERVLNPLEYASQSTRVHERMIGNIIDDSRLQTHKLELHFSRTDLRELVAEVVRTYQRRHPDQQIELELDPSSEPIEVVVDANRVKQVTHIYLTNAIQFSPEGQPITVKVEEGVQDAYVYVHDNGPGIAPEDQKLIWERFYRARGTALQNELDLSLGLSLYLCKALIQLHHGEVGVKSSPGQGETFWFTLPLSSTSSS</sequence>
<dbReference type="EC" id="2.7.13.3" evidence="2"/>
<dbReference type="InterPro" id="IPR000014">
    <property type="entry name" value="PAS"/>
</dbReference>
<evidence type="ECO:0000256" key="6">
    <source>
        <dbReference type="ARBA" id="ARBA00023012"/>
    </source>
</evidence>
<dbReference type="InterPro" id="IPR036097">
    <property type="entry name" value="HisK_dim/P_sf"/>
</dbReference>
<dbReference type="InterPro" id="IPR003018">
    <property type="entry name" value="GAF"/>
</dbReference>
<accession>A0A401ZCX4</accession>
<dbReference type="Pfam" id="PF13188">
    <property type="entry name" value="PAS_8"/>
    <property type="match status" value="1"/>
</dbReference>
<proteinExistence type="predicted"/>
<keyword evidence="6" id="KW-0902">Two-component regulatory system</keyword>
<dbReference type="Proteomes" id="UP000287224">
    <property type="component" value="Unassembled WGS sequence"/>
</dbReference>
<dbReference type="SMART" id="SM00388">
    <property type="entry name" value="HisKA"/>
    <property type="match status" value="1"/>
</dbReference>
<dbReference type="Gene3D" id="3.30.450.40">
    <property type="match status" value="1"/>
</dbReference>
<gene>
    <name evidence="9" type="ORF">KDAU_20210</name>
</gene>
<dbReference type="InterPro" id="IPR050736">
    <property type="entry name" value="Sensor_HK_Regulatory"/>
</dbReference>
<comment type="caution">
    <text evidence="9">The sequence shown here is derived from an EMBL/GenBank/DDBJ whole genome shotgun (WGS) entry which is preliminary data.</text>
</comment>
<dbReference type="PANTHER" id="PTHR43711">
    <property type="entry name" value="TWO-COMPONENT HISTIDINE KINASE"/>
    <property type="match status" value="1"/>
</dbReference>
<evidence type="ECO:0000256" key="3">
    <source>
        <dbReference type="ARBA" id="ARBA00022553"/>
    </source>
</evidence>
<keyword evidence="5" id="KW-0418">Kinase</keyword>
<dbReference type="SMART" id="SM00091">
    <property type="entry name" value="PAS"/>
    <property type="match status" value="1"/>
</dbReference>
<dbReference type="InterPro" id="IPR029016">
    <property type="entry name" value="GAF-like_dom_sf"/>
</dbReference>
<dbReference type="SUPFAM" id="SSF47384">
    <property type="entry name" value="Homodimeric domain of signal transducing histidine kinase"/>
    <property type="match status" value="1"/>
</dbReference>
<dbReference type="SUPFAM" id="SSF55781">
    <property type="entry name" value="GAF domain-like"/>
    <property type="match status" value="1"/>
</dbReference>
<name>A0A401ZCX4_9CHLR</name>
<evidence type="ECO:0000256" key="1">
    <source>
        <dbReference type="ARBA" id="ARBA00000085"/>
    </source>
</evidence>
<dbReference type="EMBL" id="BIFQ01000001">
    <property type="protein sequence ID" value="GCE04692.1"/>
    <property type="molecule type" value="Genomic_DNA"/>
</dbReference>
<feature type="domain" description="Histidine kinase" evidence="8">
    <location>
        <begin position="347"/>
        <end position="581"/>
    </location>
</feature>
<organism evidence="9 10">
    <name type="scientific">Dictyobacter aurantiacus</name>
    <dbReference type="NCBI Taxonomy" id="1936993"/>
    <lineage>
        <taxon>Bacteria</taxon>
        <taxon>Bacillati</taxon>
        <taxon>Chloroflexota</taxon>
        <taxon>Ktedonobacteria</taxon>
        <taxon>Ktedonobacterales</taxon>
        <taxon>Dictyobacteraceae</taxon>
        <taxon>Dictyobacter</taxon>
    </lineage>
</organism>
<dbReference type="Gene3D" id="1.10.287.130">
    <property type="match status" value="1"/>
</dbReference>
<evidence type="ECO:0000256" key="4">
    <source>
        <dbReference type="ARBA" id="ARBA00022679"/>
    </source>
</evidence>
<dbReference type="InterPro" id="IPR005467">
    <property type="entry name" value="His_kinase_dom"/>
</dbReference>
<dbReference type="PRINTS" id="PR00344">
    <property type="entry name" value="BCTRLSENSOR"/>
</dbReference>
<dbReference type="InterPro" id="IPR036890">
    <property type="entry name" value="HATPase_C_sf"/>
</dbReference>
<evidence type="ECO:0000259" key="8">
    <source>
        <dbReference type="PROSITE" id="PS50109"/>
    </source>
</evidence>
<dbReference type="Pfam" id="PF01590">
    <property type="entry name" value="GAF"/>
    <property type="match status" value="1"/>
</dbReference>
<dbReference type="Gene3D" id="3.30.450.20">
    <property type="entry name" value="PAS domain"/>
    <property type="match status" value="1"/>
</dbReference>
<dbReference type="InterPro" id="IPR035965">
    <property type="entry name" value="PAS-like_dom_sf"/>
</dbReference>
<dbReference type="Pfam" id="PF00512">
    <property type="entry name" value="HisKA"/>
    <property type="match status" value="1"/>
</dbReference>